<name>A0ABR2J4E9_9PEZI</name>
<dbReference type="Proteomes" id="UP001390339">
    <property type="component" value="Unassembled WGS sequence"/>
</dbReference>
<organism evidence="1 2">
    <name type="scientific">Apiospora arundinis</name>
    <dbReference type="NCBI Taxonomy" id="335852"/>
    <lineage>
        <taxon>Eukaryota</taxon>
        <taxon>Fungi</taxon>
        <taxon>Dikarya</taxon>
        <taxon>Ascomycota</taxon>
        <taxon>Pezizomycotina</taxon>
        <taxon>Sordariomycetes</taxon>
        <taxon>Xylariomycetidae</taxon>
        <taxon>Amphisphaeriales</taxon>
        <taxon>Apiosporaceae</taxon>
        <taxon>Apiospora</taxon>
    </lineage>
</organism>
<protein>
    <submittedName>
        <fullName evidence="1">Uncharacterized protein</fullName>
    </submittedName>
</protein>
<gene>
    <name evidence="1" type="ORF">PGQ11_003036</name>
</gene>
<comment type="caution">
    <text evidence="1">The sequence shown here is derived from an EMBL/GenBank/DDBJ whole genome shotgun (WGS) entry which is preliminary data.</text>
</comment>
<dbReference type="EMBL" id="JAPCWZ010000003">
    <property type="protein sequence ID" value="KAK8872522.1"/>
    <property type="molecule type" value="Genomic_DNA"/>
</dbReference>
<evidence type="ECO:0000313" key="1">
    <source>
        <dbReference type="EMBL" id="KAK8872522.1"/>
    </source>
</evidence>
<keyword evidence="2" id="KW-1185">Reference proteome</keyword>
<accession>A0ABR2J4E9</accession>
<reference evidence="1 2" key="1">
    <citation type="journal article" date="2024" name="IMA Fungus">
        <title>Apiospora arundinis, a panoply of carbohydrate-active enzymes and secondary metabolites.</title>
        <authorList>
            <person name="Sorensen T."/>
            <person name="Petersen C."/>
            <person name="Muurmann A.T."/>
            <person name="Christiansen J.V."/>
            <person name="Brundto M.L."/>
            <person name="Overgaard C.K."/>
            <person name="Boysen A.T."/>
            <person name="Wollenberg R.D."/>
            <person name="Larsen T.O."/>
            <person name="Sorensen J.L."/>
            <person name="Nielsen K.L."/>
            <person name="Sondergaard T.E."/>
        </authorList>
    </citation>
    <scope>NUCLEOTIDE SEQUENCE [LARGE SCALE GENOMIC DNA]</scope>
    <source>
        <strain evidence="1 2">AAU 773</strain>
    </source>
</reference>
<proteinExistence type="predicted"/>
<sequence>MPEKCVQGICLEVPDSFHCLVVHVEYECGHKPQGKGKDAIPATIKLKGDVNPHAGPCGLPILGSLQGCEVEEMKHQIPTECPPCEISNLVAQGLDMQF</sequence>
<evidence type="ECO:0000313" key="2">
    <source>
        <dbReference type="Proteomes" id="UP001390339"/>
    </source>
</evidence>